<dbReference type="AlphaFoldDB" id="A0A498H4M8"/>
<evidence type="ECO:0000313" key="2">
    <source>
        <dbReference type="Proteomes" id="UP000290932"/>
    </source>
</evidence>
<dbReference type="Proteomes" id="UP000290932">
    <property type="component" value="Unassembled WGS sequence"/>
</dbReference>
<accession>A0A498H4M8</accession>
<reference evidence="1 2" key="1">
    <citation type="journal article" date="2015" name="Int. J. Syst. Evol. Microbiol.">
        <title>Methanoculleus taiwanensis sp. nov., a methanogen isolated from deep marine sediment at the deformation front area near Taiwan.</title>
        <authorList>
            <person name="Weng C.Y."/>
            <person name="Chen S.C."/>
            <person name="Lai M.C."/>
            <person name="Wu S.Y."/>
            <person name="Lin S."/>
            <person name="Yang T.F."/>
            <person name="Chen P.C."/>
        </authorList>
    </citation>
    <scope>NUCLEOTIDE SEQUENCE [LARGE SCALE GENOMIC DNA]</scope>
    <source>
        <strain evidence="1 2">CYW4</strain>
    </source>
</reference>
<organism evidence="1 2">
    <name type="scientific">Methanoculleus taiwanensis</name>
    <dbReference type="NCBI Taxonomy" id="1550565"/>
    <lineage>
        <taxon>Archaea</taxon>
        <taxon>Methanobacteriati</taxon>
        <taxon>Methanobacteriota</taxon>
        <taxon>Stenosarchaea group</taxon>
        <taxon>Methanomicrobia</taxon>
        <taxon>Methanomicrobiales</taxon>
        <taxon>Methanomicrobiaceae</taxon>
        <taxon>Methanoculleus</taxon>
    </lineage>
</organism>
<dbReference type="RefSeq" id="WP_128692753.1">
    <property type="nucleotide sequence ID" value="NZ_LHQS01000001.1"/>
</dbReference>
<keyword evidence="2" id="KW-1185">Reference proteome</keyword>
<dbReference type="EMBL" id="LHQS01000001">
    <property type="protein sequence ID" value="RXE56998.1"/>
    <property type="molecule type" value="Genomic_DNA"/>
</dbReference>
<gene>
    <name evidence="1" type="ORF">ABH15_02355</name>
</gene>
<comment type="caution">
    <text evidence="1">The sequence shown here is derived from an EMBL/GenBank/DDBJ whole genome shotgun (WGS) entry which is preliminary data.</text>
</comment>
<proteinExistence type="predicted"/>
<name>A0A498H4M8_9EURY</name>
<protein>
    <submittedName>
        <fullName evidence="1">Uncharacterized protein</fullName>
    </submittedName>
</protein>
<evidence type="ECO:0000313" key="1">
    <source>
        <dbReference type="EMBL" id="RXE56998.1"/>
    </source>
</evidence>
<sequence length="146" mass="15898">MRPPRLFWCLACTAVLLLITGGWIPASALDQDGASAGSLNETVNLLLSVFSDLLPVLTDKLPAFIDHTIAIAEHPDDIDTITEEYQGMSDSIRGMYRIYAAVHGIIRQIGPAGMSPDTWEDLLRAEERYADQGLVLDRMLAGSPGD</sequence>